<feature type="compositionally biased region" description="Low complexity" evidence="1">
    <location>
        <begin position="42"/>
        <end position="59"/>
    </location>
</feature>
<feature type="region of interest" description="Disordered" evidence="1">
    <location>
        <begin position="1043"/>
        <end position="1089"/>
    </location>
</feature>
<gene>
    <name evidence="2" type="ORF">THAPSDRAFT_6004</name>
</gene>
<feature type="region of interest" description="Disordered" evidence="1">
    <location>
        <begin position="108"/>
        <end position="153"/>
    </location>
</feature>
<feature type="compositionally biased region" description="Polar residues" evidence="1">
    <location>
        <begin position="8"/>
        <end position="27"/>
    </location>
</feature>
<accession>B8C5A3</accession>
<dbReference type="KEGG" id="tps:THAPSDRAFT_6004"/>
<sequence length="1589" mass="173030">MVARFNAIKNTSSSNSSVGAEQQQQDRSVPLSFSDEESRNDVSVVGVESSGGSLESSSGGRDDHVSVERREEPPRDGFESVTVSSSFSFVHDVEVENTSVNVVPTVSNTKTLAPSTPSSLAATSSAPSPAPTLLPTTTSLLGTTTAPRTTKGRAKTIADAKKKLAAARMLSASKTDYFANSSKHYQSRDKEVLSMISSALSEESGEERRMIEKKKKANVKGAMTMDQTKKEEVTVVGESVENERVMGRTPTRVDRLARLRSRSPALTPRSILGASRYCVANNKLVGEEGKTSVREKAINLRHFSARTPDVPLPPSTSSTKAKIDNVVHKSDVPLTPSRMTKMKSQRECYLRMIAAADKSKKRGVISQVQSFQSLSQSSSSMESKEVIPAAMSRADSADASFDVVTSQRYVEEDGVDGANQQPLAEEKCSGGIQLSQEKEGEWPDEAFSPSSWGSQASFEDASKWDAASEWNLEAKARTVHWEGAEENIVVEKCPSNVGNKREDKTGDNWGEWSQTGWDGVKPVPEGDSTGWTKTAVVAPKIEEWDKDENVSAVRWDNASDEVSSMWNNVEEGAEEHYIESQNNDEAASLQYEGFGTATDAESCMESGDESVSYTEHEELMVQSGVSEGTPTGTATEFDVAFEECESVSPEVNAGYDEEDSFPDGATEGGIDTSSAISWASPKLLITADSKSTVFASLNGGAQMDISMTSYGHHQSSSKTPFNDSFERDGVIADSPTGTESLESWWRSRYASTQNNDINAAVQDALMKRVAPHEQRSDVPTQRSTSSSRCTSTEYTSSEQSTNVVSKDPLSANSKRSKRSFQKQVLRSPLSDEDDDTIFSGLDDDSLPSQSLKRLPSASSNALRQKRAGSTVRRGSSGSIINDNETDDDIFAGVSVSSQQKHQRVMKSLIDGTSTAESLSLLQSTKNSAKESDMRPIKNEQKNKPPGLFLPDGGYGFIDLHDMDRNSPAGASITSDITSSVIFGGDTAKKALFRKPSLTGRDFDRISESPNEASRISSMVNSTTLLSQRDELKDDDLFVKTHQEDGEKANPQTDLSEHLLSPKQFSKDASRVRSLMSPSTTDETTQQSHPSLLKKAYLMATSQQDESAADTISESVNKANTSFLSQFACGVISASSFAFCATTTDEMNLARGDVNPSNGIDDDFNGNVVGREDDAQEEAVGSDGEESNSGTLQTTRSASSSTESMKSGTIISAQSESESIQSGCGSACGSQSEIESEDDDGEDDDEYKSTSSEEEDSHSLQEEEEDSHSLQEEDEDKQAVESEDTFDDEETITGPHNEGTEITELVPLSEQERSKWRAWTCKDYKFKTEGEVPRSEAAIQESQAQAYEKLLLYAYTAQSAPPPSDTVEKGEKFDINTGVVVYPPVLSPRGAELQCDAMSKLFERLSDGGMEVLKLNREGKWQPRFLTITKEVVWFKKSDAAKYCKNSRPKGILWVKKFNDSSNEQSVASIRKNGKGGLMFDGVHSVSVTTDSYPLSKKQSRGKFKGSFTFILHAVSNGAKRDVFFRCSSKEDVYTLSAGFQAVIDRIRNDKLVVPRPTLTTDEVPSPMACAKPFSPKVIASPVAEDRWEV</sequence>
<feature type="compositionally biased region" description="Polar residues" evidence="1">
    <location>
        <begin position="872"/>
        <end position="882"/>
    </location>
</feature>
<reference evidence="2 3" key="1">
    <citation type="journal article" date="2004" name="Science">
        <title>The genome of the diatom Thalassiosira pseudonana: ecology, evolution, and metabolism.</title>
        <authorList>
            <person name="Armbrust E.V."/>
            <person name="Berges J.A."/>
            <person name="Bowler C."/>
            <person name="Green B.R."/>
            <person name="Martinez D."/>
            <person name="Putnam N.H."/>
            <person name="Zhou S."/>
            <person name="Allen A.E."/>
            <person name="Apt K.E."/>
            <person name="Bechner M."/>
            <person name="Brzezinski M.A."/>
            <person name="Chaal B.K."/>
            <person name="Chiovitti A."/>
            <person name="Davis A.K."/>
            <person name="Demarest M.S."/>
            <person name="Detter J.C."/>
            <person name="Glavina T."/>
            <person name="Goodstein D."/>
            <person name="Hadi M.Z."/>
            <person name="Hellsten U."/>
            <person name="Hildebrand M."/>
            <person name="Jenkins B.D."/>
            <person name="Jurka J."/>
            <person name="Kapitonov V.V."/>
            <person name="Kroger N."/>
            <person name="Lau W.W."/>
            <person name="Lane T.W."/>
            <person name="Larimer F.W."/>
            <person name="Lippmeier J.C."/>
            <person name="Lucas S."/>
            <person name="Medina M."/>
            <person name="Montsant A."/>
            <person name="Obornik M."/>
            <person name="Parker M.S."/>
            <person name="Palenik B."/>
            <person name="Pazour G.J."/>
            <person name="Richardson P.M."/>
            <person name="Rynearson T.A."/>
            <person name="Saito M.A."/>
            <person name="Schwartz D.C."/>
            <person name="Thamatrakoln K."/>
            <person name="Valentin K."/>
            <person name="Vardi A."/>
            <person name="Wilkerson F.P."/>
            <person name="Rokhsar D.S."/>
        </authorList>
    </citation>
    <scope>NUCLEOTIDE SEQUENCE [LARGE SCALE GENOMIC DNA]</scope>
    <source>
        <strain evidence="2 3">CCMP1335</strain>
    </source>
</reference>
<feature type="compositionally biased region" description="Polar residues" evidence="1">
    <location>
        <begin position="1075"/>
        <end position="1089"/>
    </location>
</feature>
<dbReference type="InParanoid" id="B8C5A3"/>
<dbReference type="RefSeq" id="XP_002291366.1">
    <property type="nucleotide sequence ID" value="XM_002291330.1"/>
</dbReference>
<feature type="region of interest" description="Disordered" evidence="1">
    <location>
        <begin position="435"/>
        <end position="454"/>
    </location>
</feature>
<feature type="region of interest" description="Disordered" evidence="1">
    <location>
        <begin position="769"/>
        <end position="885"/>
    </location>
</feature>
<feature type="region of interest" description="Disordered" evidence="1">
    <location>
        <begin position="1"/>
        <end position="80"/>
    </location>
</feature>
<name>B8C5A3_THAPS</name>
<feature type="compositionally biased region" description="Acidic residues" evidence="1">
    <location>
        <begin position="830"/>
        <end position="845"/>
    </location>
</feature>
<feature type="compositionally biased region" description="Basic and acidic residues" evidence="1">
    <location>
        <begin position="60"/>
        <end position="78"/>
    </location>
</feature>
<proteinExistence type="predicted"/>
<evidence type="ECO:0000256" key="1">
    <source>
        <dbReference type="SAM" id="MobiDB-lite"/>
    </source>
</evidence>
<feature type="compositionally biased region" description="Low complexity" evidence="1">
    <location>
        <begin position="108"/>
        <end position="149"/>
    </location>
</feature>
<feature type="region of interest" description="Disordered" evidence="1">
    <location>
        <begin position="1173"/>
        <end position="1308"/>
    </location>
</feature>
<feature type="compositionally biased region" description="Low complexity" evidence="1">
    <location>
        <begin position="1209"/>
        <end position="1232"/>
    </location>
</feature>
<dbReference type="PaxDb" id="35128-Thaps6004"/>
<reference evidence="2 3" key="2">
    <citation type="journal article" date="2008" name="Nature">
        <title>The Phaeodactylum genome reveals the evolutionary history of diatom genomes.</title>
        <authorList>
            <person name="Bowler C."/>
            <person name="Allen A.E."/>
            <person name="Badger J.H."/>
            <person name="Grimwood J."/>
            <person name="Jabbari K."/>
            <person name="Kuo A."/>
            <person name="Maheswari U."/>
            <person name="Martens C."/>
            <person name="Maumus F."/>
            <person name="Otillar R.P."/>
            <person name="Rayko E."/>
            <person name="Salamov A."/>
            <person name="Vandepoele K."/>
            <person name="Beszteri B."/>
            <person name="Gruber A."/>
            <person name="Heijde M."/>
            <person name="Katinka M."/>
            <person name="Mock T."/>
            <person name="Valentin K."/>
            <person name="Verret F."/>
            <person name="Berges J.A."/>
            <person name="Brownlee C."/>
            <person name="Cadoret J.P."/>
            <person name="Chiovitti A."/>
            <person name="Choi C.J."/>
            <person name="Coesel S."/>
            <person name="De Martino A."/>
            <person name="Detter J.C."/>
            <person name="Durkin C."/>
            <person name="Falciatore A."/>
            <person name="Fournet J."/>
            <person name="Haruta M."/>
            <person name="Huysman M.J."/>
            <person name="Jenkins B.D."/>
            <person name="Jiroutova K."/>
            <person name="Jorgensen R.E."/>
            <person name="Joubert Y."/>
            <person name="Kaplan A."/>
            <person name="Kroger N."/>
            <person name="Kroth P.G."/>
            <person name="La Roche J."/>
            <person name="Lindquist E."/>
            <person name="Lommer M."/>
            <person name="Martin-Jezequel V."/>
            <person name="Lopez P.J."/>
            <person name="Lucas S."/>
            <person name="Mangogna M."/>
            <person name="McGinnis K."/>
            <person name="Medlin L.K."/>
            <person name="Montsant A."/>
            <person name="Oudot-Le Secq M.P."/>
            <person name="Napoli C."/>
            <person name="Obornik M."/>
            <person name="Parker M.S."/>
            <person name="Petit J.L."/>
            <person name="Porcel B.M."/>
            <person name="Poulsen N."/>
            <person name="Robison M."/>
            <person name="Rychlewski L."/>
            <person name="Rynearson T.A."/>
            <person name="Schmutz J."/>
            <person name="Shapiro H."/>
            <person name="Siaut M."/>
            <person name="Stanley M."/>
            <person name="Sussman M.R."/>
            <person name="Taylor A.R."/>
            <person name="Vardi A."/>
            <person name="von Dassow P."/>
            <person name="Vyverman W."/>
            <person name="Willis A."/>
            <person name="Wyrwicz L.S."/>
            <person name="Rokhsar D.S."/>
            <person name="Weissenbach J."/>
            <person name="Armbrust E.V."/>
            <person name="Green B.R."/>
            <person name="Van de Peer Y."/>
            <person name="Grigoriev I.V."/>
        </authorList>
    </citation>
    <scope>NUCLEOTIDE SEQUENCE [LARGE SCALE GENOMIC DNA]</scope>
    <source>
        <strain evidence="2 3">CCMP1335</strain>
    </source>
</reference>
<dbReference type="eggNOG" id="ENOG502T6RI">
    <property type="taxonomic scope" value="Eukaryota"/>
</dbReference>
<feature type="compositionally biased region" description="Basic and acidic residues" evidence="1">
    <location>
        <begin position="927"/>
        <end position="942"/>
    </location>
</feature>
<feature type="region of interest" description="Disordered" evidence="1">
    <location>
        <begin position="923"/>
        <end position="948"/>
    </location>
</feature>
<feature type="compositionally biased region" description="Polar residues" evidence="1">
    <location>
        <begin position="1186"/>
        <end position="1208"/>
    </location>
</feature>
<feature type="region of interest" description="Disordered" evidence="1">
    <location>
        <begin position="498"/>
        <end position="531"/>
    </location>
</feature>
<feature type="compositionally biased region" description="Polar residues" evidence="1">
    <location>
        <begin position="710"/>
        <end position="722"/>
    </location>
</feature>
<keyword evidence="3" id="KW-1185">Reference proteome</keyword>
<feature type="compositionally biased region" description="Acidic residues" evidence="1">
    <location>
        <begin position="1233"/>
        <end position="1255"/>
    </location>
</feature>
<evidence type="ECO:0000313" key="3">
    <source>
        <dbReference type="Proteomes" id="UP000001449"/>
    </source>
</evidence>
<evidence type="ECO:0008006" key="4">
    <source>
        <dbReference type="Google" id="ProtNLM"/>
    </source>
</evidence>
<organism evidence="2 3">
    <name type="scientific">Thalassiosira pseudonana</name>
    <name type="common">Marine diatom</name>
    <name type="synonym">Cyclotella nana</name>
    <dbReference type="NCBI Taxonomy" id="35128"/>
    <lineage>
        <taxon>Eukaryota</taxon>
        <taxon>Sar</taxon>
        <taxon>Stramenopiles</taxon>
        <taxon>Ochrophyta</taxon>
        <taxon>Bacillariophyta</taxon>
        <taxon>Coscinodiscophyceae</taxon>
        <taxon>Thalassiosirophycidae</taxon>
        <taxon>Thalassiosirales</taxon>
        <taxon>Thalassiosiraceae</taxon>
        <taxon>Thalassiosira</taxon>
    </lineage>
</organism>
<feature type="compositionally biased region" description="Low complexity" evidence="1">
    <location>
        <begin position="780"/>
        <end position="801"/>
    </location>
</feature>
<dbReference type="HOGENOM" id="CLU_244800_0_0_1"/>
<feature type="compositionally biased region" description="Acidic residues" evidence="1">
    <location>
        <begin position="1271"/>
        <end position="1290"/>
    </location>
</feature>
<dbReference type="Proteomes" id="UP000001449">
    <property type="component" value="Chromosome 6"/>
</dbReference>
<dbReference type="EMBL" id="CM000643">
    <property type="protein sequence ID" value="EED91473.1"/>
    <property type="molecule type" value="Genomic_DNA"/>
</dbReference>
<dbReference type="GeneID" id="7448555"/>
<feature type="compositionally biased region" description="Basic and acidic residues" evidence="1">
    <location>
        <begin position="1256"/>
        <end position="1270"/>
    </location>
</feature>
<feature type="region of interest" description="Disordered" evidence="1">
    <location>
        <begin position="710"/>
        <end position="737"/>
    </location>
</feature>
<protein>
    <recommendedName>
        <fullName evidence="4">PH domain-containing protein</fullName>
    </recommendedName>
</protein>
<evidence type="ECO:0000313" key="2">
    <source>
        <dbReference type="EMBL" id="EED91473.1"/>
    </source>
</evidence>
<feature type="compositionally biased region" description="Polar residues" evidence="1">
    <location>
        <begin position="846"/>
        <end position="862"/>
    </location>
</feature>